<accession>A0AAV5W902</accession>
<gene>
    <name evidence="2" type="ORF">PFISCL1PPCAC_19628</name>
</gene>
<sequence length="122" mass="14349">NDRSMNPPRRACPRVCSKEMEDHKTGHNYTFKLSEVYNEKQLMSLFSRLEKKRLQEEENKKTKGGTVKKVAKGTRKGEKRGAKKIEENEEKEEDSDEEFVLEEDEGDFIRGCVNDQREFIFT</sequence>
<evidence type="ECO:0000313" key="3">
    <source>
        <dbReference type="Proteomes" id="UP001432322"/>
    </source>
</evidence>
<dbReference type="EMBL" id="BTSY01000005">
    <property type="protein sequence ID" value="GMT28331.1"/>
    <property type="molecule type" value="Genomic_DNA"/>
</dbReference>
<name>A0AAV5W902_9BILA</name>
<keyword evidence="3" id="KW-1185">Reference proteome</keyword>
<dbReference type="AlphaFoldDB" id="A0AAV5W902"/>
<feature type="compositionally biased region" description="Basic and acidic residues" evidence="1">
    <location>
        <begin position="75"/>
        <end position="86"/>
    </location>
</feature>
<organism evidence="2 3">
    <name type="scientific">Pristionchus fissidentatus</name>
    <dbReference type="NCBI Taxonomy" id="1538716"/>
    <lineage>
        <taxon>Eukaryota</taxon>
        <taxon>Metazoa</taxon>
        <taxon>Ecdysozoa</taxon>
        <taxon>Nematoda</taxon>
        <taxon>Chromadorea</taxon>
        <taxon>Rhabditida</taxon>
        <taxon>Rhabditina</taxon>
        <taxon>Diplogasteromorpha</taxon>
        <taxon>Diplogasteroidea</taxon>
        <taxon>Neodiplogasteridae</taxon>
        <taxon>Pristionchus</taxon>
    </lineage>
</organism>
<reference evidence="2" key="1">
    <citation type="submission" date="2023-10" db="EMBL/GenBank/DDBJ databases">
        <title>Genome assembly of Pristionchus species.</title>
        <authorList>
            <person name="Yoshida K."/>
            <person name="Sommer R.J."/>
        </authorList>
    </citation>
    <scope>NUCLEOTIDE SEQUENCE</scope>
    <source>
        <strain evidence="2">RS5133</strain>
    </source>
</reference>
<proteinExistence type="predicted"/>
<dbReference type="Proteomes" id="UP001432322">
    <property type="component" value="Unassembled WGS sequence"/>
</dbReference>
<protein>
    <submittedName>
        <fullName evidence="2">Uncharacterized protein</fullName>
    </submittedName>
</protein>
<feature type="non-terminal residue" evidence="2">
    <location>
        <position position="1"/>
    </location>
</feature>
<comment type="caution">
    <text evidence="2">The sequence shown here is derived from an EMBL/GenBank/DDBJ whole genome shotgun (WGS) entry which is preliminary data.</text>
</comment>
<evidence type="ECO:0000313" key="2">
    <source>
        <dbReference type="EMBL" id="GMT28331.1"/>
    </source>
</evidence>
<evidence type="ECO:0000256" key="1">
    <source>
        <dbReference type="SAM" id="MobiDB-lite"/>
    </source>
</evidence>
<feature type="region of interest" description="Disordered" evidence="1">
    <location>
        <begin position="55"/>
        <end position="100"/>
    </location>
</feature>
<feature type="compositionally biased region" description="Acidic residues" evidence="1">
    <location>
        <begin position="87"/>
        <end position="100"/>
    </location>
</feature>